<evidence type="ECO:0000256" key="1">
    <source>
        <dbReference type="SAM" id="Phobius"/>
    </source>
</evidence>
<accession>A0A7K0EDK9</accession>
<dbReference type="RefSeq" id="WP_154172411.1">
    <property type="nucleotide sequence ID" value="NZ_WJXZ01000001.1"/>
</dbReference>
<organism evidence="2 3">
    <name type="scientific">Larkinella terrae</name>
    <dbReference type="NCBI Taxonomy" id="2025311"/>
    <lineage>
        <taxon>Bacteria</taxon>
        <taxon>Pseudomonadati</taxon>
        <taxon>Bacteroidota</taxon>
        <taxon>Cytophagia</taxon>
        <taxon>Cytophagales</taxon>
        <taxon>Spirosomataceae</taxon>
        <taxon>Larkinella</taxon>
    </lineage>
</organism>
<name>A0A7K0EDK9_9BACT</name>
<comment type="caution">
    <text evidence="2">The sequence shown here is derived from an EMBL/GenBank/DDBJ whole genome shotgun (WGS) entry which is preliminary data.</text>
</comment>
<keyword evidence="1" id="KW-1133">Transmembrane helix</keyword>
<gene>
    <name evidence="2" type="ORF">GJJ30_01475</name>
</gene>
<reference evidence="2 3" key="1">
    <citation type="journal article" date="2018" name="Antonie Van Leeuwenhoek">
        <title>Larkinella terrae sp. nov., isolated from soil on Jeju Island, South Korea.</title>
        <authorList>
            <person name="Ten L.N."/>
            <person name="Jeon J."/>
            <person name="Park S.J."/>
            <person name="Park S."/>
            <person name="Lee S.Y."/>
            <person name="Kim M.K."/>
            <person name="Jung H.Y."/>
        </authorList>
    </citation>
    <scope>NUCLEOTIDE SEQUENCE [LARGE SCALE GENOMIC DNA]</scope>
    <source>
        <strain evidence="2 3">KCTC 52001</strain>
    </source>
</reference>
<keyword evidence="1" id="KW-0472">Membrane</keyword>
<evidence type="ECO:0000313" key="2">
    <source>
        <dbReference type="EMBL" id="MRS59944.1"/>
    </source>
</evidence>
<proteinExistence type="predicted"/>
<protein>
    <submittedName>
        <fullName evidence="2">Uncharacterized protein</fullName>
    </submittedName>
</protein>
<dbReference type="EMBL" id="WJXZ01000001">
    <property type="protein sequence ID" value="MRS59944.1"/>
    <property type="molecule type" value="Genomic_DNA"/>
</dbReference>
<feature type="transmembrane region" description="Helical" evidence="1">
    <location>
        <begin position="12"/>
        <end position="32"/>
    </location>
</feature>
<keyword evidence="3" id="KW-1185">Reference proteome</keyword>
<evidence type="ECO:0000313" key="3">
    <source>
        <dbReference type="Proteomes" id="UP000441754"/>
    </source>
</evidence>
<dbReference type="AlphaFoldDB" id="A0A7K0EDK9"/>
<dbReference type="Proteomes" id="UP000441754">
    <property type="component" value="Unassembled WGS sequence"/>
</dbReference>
<sequence length="57" mass="6641">MRGNRLSLKNRIWLKIILIGLIVLASTVNMYLNNRPKQSVSFLELSTLELLSEFDDY</sequence>
<keyword evidence="1" id="KW-0812">Transmembrane</keyword>